<dbReference type="RefSeq" id="WP_407051192.1">
    <property type="nucleotide sequence ID" value="NZ_CP158568.1"/>
</dbReference>
<sequence>MTEDPTGPAKSPTELIDARIAELDDWRGATLARMRRLIHEAAPDIVEDWKWRGVPVWSHAGIVCTGETYKTVVKLTFAKGASLDDPAGLFNASLDGNTRRAIDISETATIDEEAFKALIRAAIALNTARGKR</sequence>
<dbReference type="SUPFAM" id="SSF159888">
    <property type="entry name" value="YdhG-like"/>
    <property type="match status" value="1"/>
</dbReference>
<dbReference type="Pfam" id="PF08818">
    <property type="entry name" value="DUF1801"/>
    <property type="match status" value="1"/>
</dbReference>
<reference evidence="2" key="1">
    <citation type="submission" date="2024-06" db="EMBL/GenBank/DDBJ databases">
        <title>Methylostella associata gen. nov., sp. nov., a novel Ancalomicrobiaceae-affiliated facultatively methylotrophic bacteria that feed on methanotrophs of the genus Methylococcus.</title>
        <authorList>
            <person name="Saltykova V."/>
            <person name="Danilova O.V."/>
            <person name="Oshkin I.Y."/>
            <person name="Belova S.E."/>
            <person name="Pimenov N.V."/>
            <person name="Dedysh S.N."/>
        </authorList>
    </citation>
    <scope>NUCLEOTIDE SEQUENCE</scope>
    <source>
        <strain evidence="2">S20</strain>
    </source>
</reference>
<dbReference type="InterPro" id="IPR014922">
    <property type="entry name" value="YdhG-like"/>
</dbReference>
<accession>A0AAU7XG98</accession>
<name>A0AAU7XG98_9HYPH</name>
<dbReference type="AlphaFoldDB" id="A0AAU7XG98"/>
<gene>
    <name evidence="2" type="ORF">ABS361_07645</name>
</gene>
<organism evidence="2">
    <name type="scientific">Methyloraptor flagellatus</name>
    <dbReference type="NCBI Taxonomy" id="3162530"/>
    <lineage>
        <taxon>Bacteria</taxon>
        <taxon>Pseudomonadati</taxon>
        <taxon>Pseudomonadota</taxon>
        <taxon>Alphaproteobacteria</taxon>
        <taxon>Hyphomicrobiales</taxon>
        <taxon>Ancalomicrobiaceae</taxon>
        <taxon>Methyloraptor</taxon>
    </lineage>
</organism>
<dbReference type="Gene3D" id="3.90.1150.200">
    <property type="match status" value="1"/>
</dbReference>
<feature type="domain" description="YdhG-like" evidence="1">
    <location>
        <begin position="28"/>
        <end position="123"/>
    </location>
</feature>
<evidence type="ECO:0000313" key="2">
    <source>
        <dbReference type="EMBL" id="XBY46094.1"/>
    </source>
</evidence>
<protein>
    <submittedName>
        <fullName evidence="2">DUF1801 domain-containing protein</fullName>
    </submittedName>
</protein>
<dbReference type="KEGG" id="mflg:ABS361_07645"/>
<dbReference type="EMBL" id="CP158568">
    <property type="protein sequence ID" value="XBY46094.1"/>
    <property type="molecule type" value="Genomic_DNA"/>
</dbReference>
<proteinExistence type="predicted"/>
<evidence type="ECO:0000259" key="1">
    <source>
        <dbReference type="Pfam" id="PF08818"/>
    </source>
</evidence>